<name>A0AAN8WJ37_HALRR</name>
<accession>A0AAN8WJ37</accession>
<evidence type="ECO:0000256" key="1">
    <source>
        <dbReference type="SAM" id="Phobius"/>
    </source>
</evidence>
<feature type="transmembrane region" description="Helical" evidence="1">
    <location>
        <begin position="60"/>
        <end position="81"/>
    </location>
</feature>
<keyword evidence="3" id="KW-1185">Reference proteome</keyword>
<comment type="caution">
    <text evidence="2">The sequence shown here is derived from an EMBL/GenBank/DDBJ whole genome shotgun (WGS) entry which is preliminary data.</text>
</comment>
<keyword evidence="1" id="KW-1133">Transmembrane helix</keyword>
<dbReference type="Proteomes" id="UP001381693">
    <property type="component" value="Unassembled WGS sequence"/>
</dbReference>
<evidence type="ECO:0000313" key="2">
    <source>
        <dbReference type="EMBL" id="KAK7020686.1"/>
    </source>
</evidence>
<evidence type="ECO:0000313" key="3">
    <source>
        <dbReference type="Proteomes" id="UP001381693"/>
    </source>
</evidence>
<proteinExistence type="predicted"/>
<reference evidence="2 3" key="1">
    <citation type="submission" date="2023-11" db="EMBL/GenBank/DDBJ databases">
        <title>Halocaridina rubra genome assembly.</title>
        <authorList>
            <person name="Smith C."/>
        </authorList>
    </citation>
    <scope>NUCLEOTIDE SEQUENCE [LARGE SCALE GENOMIC DNA]</scope>
    <source>
        <strain evidence="2">EP-1</strain>
        <tissue evidence="2">Whole</tissue>
    </source>
</reference>
<keyword evidence="1" id="KW-0812">Transmembrane</keyword>
<protein>
    <submittedName>
        <fullName evidence="2">Uncharacterized protein</fullName>
    </submittedName>
</protein>
<sequence length="82" mass="9420">MVASNKYLYIQRRRDDILLHTLCPPHTQHTPSFPPLHIHIRPQLPTSSSSASHLHPSLNIPFILLQHIVNLFFILLILVTAK</sequence>
<gene>
    <name evidence="2" type="ORF">SK128_003690</name>
</gene>
<feature type="non-terminal residue" evidence="2">
    <location>
        <position position="82"/>
    </location>
</feature>
<dbReference type="EMBL" id="JAXCGZ010022936">
    <property type="protein sequence ID" value="KAK7020686.1"/>
    <property type="molecule type" value="Genomic_DNA"/>
</dbReference>
<organism evidence="2 3">
    <name type="scientific">Halocaridina rubra</name>
    <name type="common">Hawaiian red shrimp</name>
    <dbReference type="NCBI Taxonomy" id="373956"/>
    <lineage>
        <taxon>Eukaryota</taxon>
        <taxon>Metazoa</taxon>
        <taxon>Ecdysozoa</taxon>
        <taxon>Arthropoda</taxon>
        <taxon>Crustacea</taxon>
        <taxon>Multicrustacea</taxon>
        <taxon>Malacostraca</taxon>
        <taxon>Eumalacostraca</taxon>
        <taxon>Eucarida</taxon>
        <taxon>Decapoda</taxon>
        <taxon>Pleocyemata</taxon>
        <taxon>Caridea</taxon>
        <taxon>Atyoidea</taxon>
        <taxon>Atyidae</taxon>
        <taxon>Halocaridina</taxon>
    </lineage>
</organism>
<keyword evidence="1" id="KW-0472">Membrane</keyword>
<dbReference type="AlphaFoldDB" id="A0AAN8WJ37"/>